<keyword evidence="1" id="KW-0175">Coiled coil</keyword>
<protein>
    <submittedName>
        <fullName evidence="3">DUF1003 domain-containing protein</fullName>
    </submittedName>
</protein>
<dbReference type="AlphaFoldDB" id="A0A6A7XZ76"/>
<organism evidence="3 4">
    <name type="scientific">Segnochrobactrum spirostomi</name>
    <dbReference type="NCBI Taxonomy" id="2608987"/>
    <lineage>
        <taxon>Bacteria</taxon>
        <taxon>Pseudomonadati</taxon>
        <taxon>Pseudomonadota</taxon>
        <taxon>Alphaproteobacteria</taxon>
        <taxon>Hyphomicrobiales</taxon>
        <taxon>Segnochrobactraceae</taxon>
        <taxon>Segnochrobactrum</taxon>
    </lineage>
</organism>
<name>A0A6A7XZ76_9HYPH</name>
<evidence type="ECO:0000256" key="2">
    <source>
        <dbReference type="SAM" id="Phobius"/>
    </source>
</evidence>
<dbReference type="RefSeq" id="WP_153478065.1">
    <property type="nucleotide sequence ID" value="NZ_VWNA01000001.1"/>
</dbReference>
<dbReference type="Pfam" id="PF06210">
    <property type="entry name" value="DUF1003"/>
    <property type="match status" value="1"/>
</dbReference>
<keyword evidence="2" id="KW-0472">Membrane</keyword>
<keyword evidence="4" id="KW-1185">Reference proteome</keyword>
<dbReference type="Proteomes" id="UP000332515">
    <property type="component" value="Unassembled WGS sequence"/>
</dbReference>
<comment type="caution">
    <text evidence="3">The sequence shown here is derived from an EMBL/GenBank/DDBJ whole genome shotgun (WGS) entry which is preliminary data.</text>
</comment>
<feature type="coiled-coil region" evidence="1">
    <location>
        <begin position="174"/>
        <end position="201"/>
    </location>
</feature>
<dbReference type="EMBL" id="VWNA01000001">
    <property type="protein sequence ID" value="MQT11417.1"/>
    <property type="molecule type" value="Genomic_DNA"/>
</dbReference>
<keyword evidence="2" id="KW-0812">Transmembrane</keyword>
<dbReference type="PANTHER" id="PTHR41386:SF1">
    <property type="entry name" value="MEMBRANE PROTEIN"/>
    <property type="match status" value="1"/>
</dbReference>
<keyword evidence="2" id="KW-1133">Transmembrane helix</keyword>
<sequence>MAGTTTTRLSDPEPGAASDRIVREFAQRLVENGISGLPAGERRVIARVAKRYALARELDIAFEESTTFGDRVADRVAEIGGSWTFIISFVVFIAVWAGLNAVLLHWSAAFDPYPFIFLNLLLSLLAALQAPVIMMAQNRQADRDRLTAAHDYEVDLKAELEIMALHDKLDDLRSREIAALIEKLERLAEKTETELAALKSERAAK</sequence>
<evidence type="ECO:0000256" key="1">
    <source>
        <dbReference type="SAM" id="Coils"/>
    </source>
</evidence>
<feature type="transmembrane region" description="Helical" evidence="2">
    <location>
        <begin position="83"/>
        <end position="103"/>
    </location>
</feature>
<evidence type="ECO:0000313" key="4">
    <source>
        <dbReference type="Proteomes" id="UP000332515"/>
    </source>
</evidence>
<dbReference type="InterPro" id="IPR010406">
    <property type="entry name" value="DUF1003"/>
</dbReference>
<proteinExistence type="predicted"/>
<reference evidence="3 4" key="1">
    <citation type="submission" date="2019-09" db="EMBL/GenBank/DDBJ databases">
        <title>Segnochrobactrum spirostomi gen. nov., sp. nov., isolated from the ciliate Spirostomum cf. yagiui and description of a novel family, Segnochrobactraceae fam. nov. within the order Rhizobiales of the class Alphaproteobacteria.</title>
        <authorList>
            <person name="Akter S."/>
            <person name="Shazib S.U.A."/>
            <person name="Shin M.K."/>
        </authorList>
    </citation>
    <scope>NUCLEOTIDE SEQUENCE [LARGE SCALE GENOMIC DNA]</scope>
    <source>
        <strain evidence="3 4">Sp-1</strain>
    </source>
</reference>
<evidence type="ECO:0000313" key="3">
    <source>
        <dbReference type="EMBL" id="MQT11417.1"/>
    </source>
</evidence>
<dbReference type="PANTHER" id="PTHR41386">
    <property type="entry name" value="INTEGRAL MEMBRANE PROTEIN-RELATED"/>
    <property type="match status" value="1"/>
</dbReference>
<accession>A0A6A7XZ76</accession>
<feature type="transmembrane region" description="Helical" evidence="2">
    <location>
        <begin position="115"/>
        <end position="136"/>
    </location>
</feature>
<gene>
    <name evidence="3" type="ORF">F0357_01750</name>
</gene>